<feature type="domain" description="RING-type" evidence="5">
    <location>
        <begin position="12"/>
        <end position="36"/>
    </location>
</feature>
<dbReference type="InterPro" id="IPR047153">
    <property type="entry name" value="TRIM45/56/19-like"/>
</dbReference>
<accession>A0A815VKT3</accession>
<dbReference type="Pfam" id="PF13445">
    <property type="entry name" value="zf-RING_UBOX"/>
    <property type="match status" value="1"/>
</dbReference>
<dbReference type="AlphaFoldDB" id="A0A815VKT3"/>
<gene>
    <name evidence="6" type="ORF">JYZ213_LOCUS45058</name>
</gene>
<dbReference type="PROSITE" id="PS00518">
    <property type="entry name" value="ZF_RING_1"/>
    <property type="match status" value="1"/>
</dbReference>
<dbReference type="Proteomes" id="UP000663845">
    <property type="component" value="Unassembled WGS sequence"/>
</dbReference>
<dbReference type="PANTHER" id="PTHR25462">
    <property type="entry name" value="BONUS, ISOFORM C-RELATED"/>
    <property type="match status" value="1"/>
</dbReference>
<sequence>MASNKIDDLLQCPICLEVFYDPKVLDCQHTFCNNCLKV</sequence>
<keyword evidence="1" id="KW-0479">Metal-binding</keyword>
<name>A0A815VKT3_9BILA</name>
<comment type="caution">
    <text evidence="6">The sequence shown here is derived from an EMBL/GenBank/DDBJ whole genome shotgun (WGS) entry which is preliminary data.</text>
</comment>
<feature type="non-terminal residue" evidence="6">
    <location>
        <position position="38"/>
    </location>
</feature>
<dbReference type="GO" id="GO:0008270">
    <property type="term" value="F:zinc ion binding"/>
    <property type="evidence" value="ECO:0007669"/>
    <property type="project" value="UniProtKB-KW"/>
</dbReference>
<dbReference type="InterPro" id="IPR001841">
    <property type="entry name" value="Znf_RING"/>
</dbReference>
<dbReference type="SUPFAM" id="SSF57850">
    <property type="entry name" value="RING/U-box"/>
    <property type="match status" value="1"/>
</dbReference>
<evidence type="ECO:0000256" key="1">
    <source>
        <dbReference type="ARBA" id="ARBA00022723"/>
    </source>
</evidence>
<proteinExistence type="predicted"/>
<dbReference type="InterPro" id="IPR013083">
    <property type="entry name" value="Znf_RING/FYVE/PHD"/>
</dbReference>
<protein>
    <recommendedName>
        <fullName evidence="5">RING-type domain-containing protein</fullName>
    </recommendedName>
</protein>
<dbReference type="Gene3D" id="3.30.40.10">
    <property type="entry name" value="Zinc/RING finger domain, C3HC4 (zinc finger)"/>
    <property type="match status" value="1"/>
</dbReference>
<dbReference type="InterPro" id="IPR027370">
    <property type="entry name" value="Znf-RING_euk"/>
</dbReference>
<dbReference type="InterPro" id="IPR017907">
    <property type="entry name" value="Znf_RING_CS"/>
</dbReference>
<evidence type="ECO:0000256" key="4">
    <source>
        <dbReference type="PROSITE-ProRule" id="PRU00175"/>
    </source>
</evidence>
<organism evidence="6 7">
    <name type="scientific">Adineta steineri</name>
    <dbReference type="NCBI Taxonomy" id="433720"/>
    <lineage>
        <taxon>Eukaryota</taxon>
        <taxon>Metazoa</taxon>
        <taxon>Spiralia</taxon>
        <taxon>Gnathifera</taxon>
        <taxon>Rotifera</taxon>
        <taxon>Eurotatoria</taxon>
        <taxon>Bdelloidea</taxon>
        <taxon>Adinetida</taxon>
        <taxon>Adinetidae</taxon>
        <taxon>Adineta</taxon>
    </lineage>
</organism>
<keyword evidence="3" id="KW-0862">Zinc</keyword>
<dbReference type="EMBL" id="CAJNOG010003331">
    <property type="protein sequence ID" value="CAF1529578.1"/>
    <property type="molecule type" value="Genomic_DNA"/>
</dbReference>
<dbReference type="PANTHER" id="PTHR25462:SF296">
    <property type="entry name" value="MEIOTIC P26, ISOFORM F"/>
    <property type="match status" value="1"/>
</dbReference>
<evidence type="ECO:0000256" key="3">
    <source>
        <dbReference type="ARBA" id="ARBA00022833"/>
    </source>
</evidence>
<evidence type="ECO:0000313" key="6">
    <source>
        <dbReference type="EMBL" id="CAF1529578.1"/>
    </source>
</evidence>
<evidence type="ECO:0000259" key="5">
    <source>
        <dbReference type="PROSITE" id="PS50089"/>
    </source>
</evidence>
<evidence type="ECO:0000313" key="7">
    <source>
        <dbReference type="Proteomes" id="UP000663845"/>
    </source>
</evidence>
<reference evidence="6" key="1">
    <citation type="submission" date="2021-02" db="EMBL/GenBank/DDBJ databases">
        <authorList>
            <person name="Nowell W R."/>
        </authorList>
    </citation>
    <scope>NUCLEOTIDE SEQUENCE</scope>
</reference>
<dbReference type="PROSITE" id="PS50089">
    <property type="entry name" value="ZF_RING_2"/>
    <property type="match status" value="1"/>
</dbReference>
<keyword evidence="2 4" id="KW-0863">Zinc-finger</keyword>
<evidence type="ECO:0000256" key="2">
    <source>
        <dbReference type="ARBA" id="ARBA00022771"/>
    </source>
</evidence>